<dbReference type="InterPro" id="IPR014519">
    <property type="entry name" value="UCP024492"/>
</dbReference>
<dbReference type="RefSeq" id="WP_124235169.1">
    <property type="nucleotide sequence ID" value="NZ_JBHUFI010000007.1"/>
</dbReference>
<evidence type="ECO:0000313" key="1">
    <source>
        <dbReference type="EMBL" id="RQN09962.1"/>
    </source>
</evidence>
<gene>
    <name evidence="1" type="ORF">EHW97_00210</name>
</gene>
<organism evidence="1 2">
    <name type="scientific">Aeromicrobium camelliae</name>
    <dbReference type="NCBI Taxonomy" id="1538144"/>
    <lineage>
        <taxon>Bacteria</taxon>
        <taxon>Bacillati</taxon>
        <taxon>Actinomycetota</taxon>
        <taxon>Actinomycetes</taxon>
        <taxon>Propionibacteriales</taxon>
        <taxon>Nocardioidaceae</taxon>
        <taxon>Aeromicrobium</taxon>
    </lineage>
</organism>
<reference evidence="1 2" key="1">
    <citation type="submission" date="2018-11" db="EMBL/GenBank/DDBJ databases">
        <authorList>
            <person name="Li F."/>
        </authorList>
    </citation>
    <scope>NUCLEOTIDE SEQUENCE [LARGE SCALE GENOMIC DNA]</scope>
    <source>
        <strain evidence="1 2">YS17T</strain>
    </source>
</reference>
<dbReference type="InterPro" id="IPR007438">
    <property type="entry name" value="DUF488"/>
</dbReference>
<name>A0A3N6WY43_9ACTN</name>
<dbReference type="OrthoDB" id="9789109at2"/>
<comment type="caution">
    <text evidence="1">The sequence shown here is derived from an EMBL/GenBank/DDBJ whole genome shotgun (WGS) entry which is preliminary data.</text>
</comment>
<protein>
    <submittedName>
        <fullName evidence="1">DUF488 domain-containing protein</fullName>
    </submittedName>
</protein>
<proteinExistence type="predicted"/>
<dbReference type="Proteomes" id="UP000275225">
    <property type="component" value="Unassembled WGS sequence"/>
</dbReference>
<dbReference type="AlphaFoldDB" id="A0A3N6WY43"/>
<dbReference type="PANTHER" id="PTHR39337">
    <property type="entry name" value="BLR5642 PROTEIN"/>
    <property type="match status" value="1"/>
</dbReference>
<accession>A0A3N6WY43</accession>
<dbReference type="PANTHER" id="PTHR39337:SF1">
    <property type="entry name" value="BLR5642 PROTEIN"/>
    <property type="match status" value="1"/>
</dbReference>
<dbReference type="EMBL" id="RQJX01000001">
    <property type="protein sequence ID" value="RQN09962.1"/>
    <property type="molecule type" value="Genomic_DNA"/>
</dbReference>
<evidence type="ECO:0000313" key="2">
    <source>
        <dbReference type="Proteomes" id="UP000275225"/>
    </source>
</evidence>
<sequence>MPLLTFGHGTAGRAEITALLTGIEATGVVDVRRYPGSRRNPDVSSDALASWLPEAGIDYRWDARLGGRRRIDPDVDPATDRWWRVEQFRAYAAHMRTKEFSEGLDQVLAQLTSERPVLVMCSESVWWRCHRRLISDAAVLLRDVPVRHLGHDGRLTEHIPSAGARVTPDGLVYDRDPS</sequence>
<dbReference type="PIRSF" id="PIRSF024492">
    <property type="entry name" value="UCP024492"/>
    <property type="match status" value="1"/>
</dbReference>
<keyword evidence="2" id="KW-1185">Reference proteome</keyword>
<dbReference type="Pfam" id="PF04343">
    <property type="entry name" value="DUF488"/>
    <property type="match status" value="1"/>
</dbReference>